<reference evidence="1" key="2">
    <citation type="submission" date="2020-09" db="EMBL/GenBank/DDBJ databases">
        <authorList>
            <person name="Sun Q."/>
            <person name="Ohkuma M."/>
        </authorList>
    </citation>
    <scope>NUCLEOTIDE SEQUENCE</scope>
    <source>
        <strain evidence="1">JCM 3313</strain>
    </source>
</reference>
<sequence length="181" mass="18904">MDRIGTLGIAAASVAAVLASCGEPQQELKSGTMGTNAQVGDVVLRNVFVRAPEDHSYQPGDDAVVQLAMFSRSDRPDALLGVRTSDADEVQLRSDRDCDGTSETVPRIPVPAEGTVGEPGSVDLTYHLRVVNFSDEVLAGTTVPLTFIFENAGETTVEAMVEAGGDGDVPPPTRCPTTTGS</sequence>
<dbReference type="RefSeq" id="WP_189226156.1">
    <property type="nucleotide sequence ID" value="NZ_BMRG01000014.1"/>
</dbReference>
<gene>
    <name evidence="1" type="ORF">GCM10010185_54330</name>
</gene>
<evidence type="ECO:0008006" key="3">
    <source>
        <dbReference type="Google" id="ProtNLM"/>
    </source>
</evidence>
<dbReference type="PROSITE" id="PS51257">
    <property type="entry name" value="PROKAR_LIPOPROTEIN"/>
    <property type="match status" value="1"/>
</dbReference>
<dbReference type="SUPFAM" id="SSF110087">
    <property type="entry name" value="DR1885-like metal-binding protein"/>
    <property type="match status" value="1"/>
</dbReference>
<evidence type="ECO:0000313" key="2">
    <source>
        <dbReference type="Proteomes" id="UP000639606"/>
    </source>
</evidence>
<dbReference type="AlphaFoldDB" id="A0A918ARF8"/>
<name>A0A918ARF8_9PSEU</name>
<accession>A0A918ARF8</accession>
<reference evidence="1" key="1">
    <citation type="journal article" date="2014" name="Int. J. Syst. Evol. Microbiol.">
        <title>Complete genome sequence of Corynebacterium casei LMG S-19264T (=DSM 44701T), isolated from a smear-ripened cheese.</title>
        <authorList>
            <consortium name="US DOE Joint Genome Institute (JGI-PGF)"/>
            <person name="Walter F."/>
            <person name="Albersmeier A."/>
            <person name="Kalinowski J."/>
            <person name="Ruckert C."/>
        </authorList>
    </citation>
    <scope>NUCLEOTIDE SEQUENCE</scope>
    <source>
        <strain evidence="1">JCM 3313</strain>
    </source>
</reference>
<protein>
    <recommendedName>
        <fullName evidence="3">Copper(I)-binding protein</fullName>
    </recommendedName>
</protein>
<dbReference type="InterPro" id="IPR036182">
    <property type="entry name" value="PCuAC_sf"/>
</dbReference>
<dbReference type="Pfam" id="PF04314">
    <property type="entry name" value="PCuAC"/>
    <property type="match status" value="1"/>
</dbReference>
<evidence type="ECO:0000313" key="1">
    <source>
        <dbReference type="EMBL" id="GGP73955.1"/>
    </source>
</evidence>
<dbReference type="Gene3D" id="2.60.40.1890">
    <property type="entry name" value="PCu(A)C copper chaperone"/>
    <property type="match status" value="1"/>
</dbReference>
<dbReference type="InterPro" id="IPR007410">
    <property type="entry name" value="LpqE-like"/>
</dbReference>
<keyword evidence="2" id="KW-1185">Reference proteome</keyword>
<dbReference type="Proteomes" id="UP000639606">
    <property type="component" value="Unassembled WGS sequence"/>
</dbReference>
<comment type="caution">
    <text evidence="1">The sequence shown here is derived from an EMBL/GenBank/DDBJ whole genome shotgun (WGS) entry which is preliminary data.</text>
</comment>
<dbReference type="EMBL" id="BMRG01000014">
    <property type="protein sequence ID" value="GGP73955.1"/>
    <property type="molecule type" value="Genomic_DNA"/>
</dbReference>
<proteinExistence type="predicted"/>
<organism evidence="1 2">
    <name type="scientific">Saccharothrix coeruleofusca</name>
    <dbReference type="NCBI Taxonomy" id="33919"/>
    <lineage>
        <taxon>Bacteria</taxon>
        <taxon>Bacillati</taxon>
        <taxon>Actinomycetota</taxon>
        <taxon>Actinomycetes</taxon>
        <taxon>Pseudonocardiales</taxon>
        <taxon>Pseudonocardiaceae</taxon>
        <taxon>Saccharothrix</taxon>
    </lineage>
</organism>